<dbReference type="OrthoDB" id="4117971at2759"/>
<dbReference type="AlphaFoldDB" id="A0A0D2BZS5"/>
<protein>
    <recommendedName>
        <fullName evidence="3">N-acetyltransferase domain-containing protein</fullName>
    </recommendedName>
</protein>
<accession>A0A0D2BZS5</accession>
<sequence>MPILLPRVNTRAKVNKTSPVGASHLTAEKIDVQIKIKLASFYKAACNDTALREDRTDWEIPSTKQVRVEHDTFTIEYLDPKYEKFDEFAGLTWLEPIDVVAIDKHTSVPIGHCTAKLIRKLDIASRFHDLVKRLRNEVTMLGFDLFDCHGRLREDYRRKVSGYWKTKLEAGTVLLIEDVTIDHPYQGRGIDTQMLKALLRATREKVKGSSLLAITWPEPAKATLFCETFEILVGNPGVSQVLKPIDPKSTARFRKLGFRRIETSIWFGLVVEDQGDVNRTRTIDYYFDPLPGTGPIQRLPEPVLRAFTNFDDIQSLQILEEHYGHLAPDSDHWLATDQAGNTVLHLAAQLHFPKCVGWILDHEGRRLPRVRNMNRDTPRQAIQLTLEKIRSRRLILPSYIVVMRTFPEYPDDAIWCLAKMDGINLEYKDKAWKQLAAGCSCGRCIEGCLSPRMRLKLSSQAEVDHESFETAVAVGPFNFAYGELPAHGFVRECCWKMIARSLAAAQGCVNLLNHISDCLEKALLPTVVNVMRVHDKEGKNPVATDKFFKCGGSVAQMVRMVFERALWHEVQYLDEPQPYGIVVDWMQLSSDDYLPECRNDYDYRYVRRKCGIPVKRLN</sequence>
<dbReference type="Proteomes" id="UP000053328">
    <property type="component" value="Unassembled WGS sequence"/>
</dbReference>
<dbReference type="GeneID" id="27331127"/>
<reference evidence="1 2" key="1">
    <citation type="submission" date="2015-01" db="EMBL/GenBank/DDBJ databases">
        <title>The Genome Sequence of Exophiala spinifera CBS89968.</title>
        <authorList>
            <consortium name="The Broad Institute Genomics Platform"/>
            <person name="Cuomo C."/>
            <person name="de Hoog S."/>
            <person name="Gorbushina A."/>
            <person name="Stielow B."/>
            <person name="Teixiera M."/>
            <person name="Abouelleil A."/>
            <person name="Chapman S.B."/>
            <person name="Priest M."/>
            <person name="Young S.K."/>
            <person name="Wortman J."/>
            <person name="Nusbaum C."/>
            <person name="Birren B."/>
        </authorList>
    </citation>
    <scope>NUCLEOTIDE SEQUENCE [LARGE SCALE GENOMIC DNA]</scope>
    <source>
        <strain evidence="1 2">CBS 89968</strain>
    </source>
</reference>
<gene>
    <name evidence="1" type="ORF">PV08_04044</name>
</gene>
<evidence type="ECO:0008006" key="3">
    <source>
        <dbReference type="Google" id="ProtNLM"/>
    </source>
</evidence>
<evidence type="ECO:0000313" key="2">
    <source>
        <dbReference type="Proteomes" id="UP000053328"/>
    </source>
</evidence>
<dbReference type="RefSeq" id="XP_016237070.1">
    <property type="nucleotide sequence ID" value="XM_016378393.1"/>
</dbReference>
<keyword evidence="2" id="KW-1185">Reference proteome</keyword>
<name>A0A0D2BZS5_9EURO</name>
<dbReference type="EMBL" id="KN847494">
    <property type="protein sequence ID" value="KIW16854.1"/>
    <property type="molecule type" value="Genomic_DNA"/>
</dbReference>
<proteinExistence type="predicted"/>
<dbReference type="VEuPathDB" id="FungiDB:PV08_04044"/>
<dbReference type="STRING" id="91928.A0A0D2BZS5"/>
<dbReference type="HOGENOM" id="CLU_012166_1_0_1"/>
<organism evidence="1 2">
    <name type="scientific">Exophiala spinifera</name>
    <dbReference type="NCBI Taxonomy" id="91928"/>
    <lineage>
        <taxon>Eukaryota</taxon>
        <taxon>Fungi</taxon>
        <taxon>Dikarya</taxon>
        <taxon>Ascomycota</taxon>
        <taxon>Pezizomycotina</taxon>
        <taxon>Eurotiomycetes</taxon>
        <taxon>Chaetothyriomycetidae</taxon>
        <taxon>Chaetothyriales</taxon>
        <taxon>Herpotrichiellaceae</taxon>
        <taxon>Exophiala</taxon>
    </lineage>
</organism>
<evidence type="ECO:0000313" key="1">
    <source>
        <dbReference type="EMBL" id="KIW16854.1"/>
    </source>
</evidence>